<dbReference type="Gene3D" id="3.30.40.10">
    <property type="entry name" value="Zinc/RING finger domain, C3HC4 (zinc finger)"/>
    <property type="match status" value="2"/>
</dbReference>
<evidence type="ECO:0000313" key="8">
    <source>
        <dbReference type="EMBL" id="WVW85512.1"/>
    </source>
</evidence>
<feature type="compositionally biased region" description="Polar residues" evidence="5">
    <location>
        <begin position="26"/>
        <end position="47"/>
    </location>
</feature>
<dbReference type="InterPro" id="IPR019787">
    <property type="entry name" value="Znf_PHD-finger"/>
</dbReference>
<keyword evidence="2 4" id="KW-0863">Zinc-finger</keyword>
<dbReference type="GeneID" id="30211107"/>
<dbReference type="GO" id="GO:0008270">
    <property type="term" value="F:zinc ion binding"/>
    <property type="evidence" value="ECO:0007669"/>
    <property type="project" value="UniProtKB-KW"/>
</dbReference>
<gene>
    <name evidence="7" type="ORF">I302_06708</name>
    <name evidence="8" type="ORF">I302_107550</name>
</gene>
<feature type="compositionally biased region" description="Low complexity" evidence="5">
    <location>
        <begin position="348"/>
        <end position="358"/>
    </location>
</feature>
<accession>A0A1B9FY86</accession>
<feature type="compositionally biased region" description="Gly residues" evidence="5">
    <location>
        <begin position="168"/>
        <end position="178"/>
    </location>
</feature>
<proteinExistence type="predicted"/>
<dbReference type="PANTHER" id="PTHR47636:SF1">
    <property type="entry name" value="TRANSCRIPTIONAL REGULATORY PROTEIN RCO1"/>
    <property type="match status" value="1"/>
</dbReference>
<reference evidence="7" key="3">
    <citation type="submission" date="2014-01" db="EMBL/GenBank/DDBJ databases">
        <title>Evolution of pathogenesis and genome organization in the Tremellales.</title>
        <authorList>
            <person name="Cuomo C."/>
            <person name="Litvintseva A."/>
            <person name="Heitman J."/>
            <person name="Chen Y."/>
            <person name="Sun S."/>
            <person name="Springer D."/>
            <person name="Dromer F."/>
            <person name="Young S."/>
            <person name="Zeng Q."/>
            <person name="Chapman S."/>
            <person name="Gujja S."/>
            <person name="Saif S."/>
            <person name="Birren B."/>
        </authorList>
    </citation>
    <scope>NUCLEOTIDE SEQUENCE</scope>
    <source>
        <strain evidence="7">CBS 10118</strain>
    </source>
</reference>
<dbReference type="GO" id="GO:0032221">
    <property type="term" value="C:Rpd3S complex"/>
    <property type="evidence" value="ECO:0007669"/>
    <property type="project" value="TreeGrafter"/>
</dbReference>
<evidence type="ECO:0000313" key="7">
    <source>
        <dbReference type="EMBL" id="OCF23725.1"/>
    </source>
</evidence>
<feature type="region of interest" description="Disordered" evidence="5">
    <location>
        <begin position="1"/>
        <end position="289"/>
    </location>
</feature>
<dbReference type="AlphaFoldDB" id="A0A1B9FY86"/>
<name>A0A1B9FY86_9TREE</name>
<evidence type="ECO:0000259" key="6">
    <source>
        <dbReference type="PROSITE" id="PS50016"/>
    </source>
</evidence>
<dbReference type="STRING" id="1296100.A0A1B9FY86"/>
<feature type="domain" description="PHD-type" evidence="6">
    <location>
        <begin position="377"/>
        <end position="427"/>
    </location>
</feature>
<dbReference type="PANTHER" id="PTHR47636">
    <property type="entry name" value="TRANSCRIPTIONAL REGULATORY PROTEIN RCO1"/>
    <property type="match status" value="1"/>
</dbReference>
<evidence type="ECO:0000313" key="9">
    <source>
        <dbReference type="Proteomes" id="UP000092730"/>
    </source>
</evidence>
<feature type="compositionally biased region" description="Basic and acidic residues" evidence="5">
    <location>
        <begin position="60"/>
        <end position="83"/>
    </location>
</feature>
<dbReference type="GO" id="GO:0006357">
    <property type="term" value="P:regulation of transcription by RNA polymerase II"/>
    <property type="evidence" value="ECO:0007669"/>
    <property type="project" value="TreeGrafter"/>
</dbReference>
<keyword evidence="3" id="KW-0862">Zinc</keyword>
<dbReference type="InterPro" id="IPR001965">
    <property type="entry name" value="Znf_PHD"/>
</dbReference>
<dbReference type="SMART" id="SM00249">
    <property type="entry name" value="PHD"/>
    <property type="match status" value="2"/>
</dbReference>
<dbReference type="OrthoDB" id="5876363at2759"/>
<dbReference type="Pfam" id="PF00628">
    <property type="entry name" value="PHD"/>
    <property type="match status" value="2"/>
</dbReference>
<evidence type="ECO:0000256" key="2">
    <source>
        <dbReference type="ARBA" id="ARBA00022771"/>
    </source>
</evidence>
<feature type="region of interest" description="Disordered" evidence="5">
    <location>
        <begin position="305"/>
        <end position="371"/>
    </location>
</feature>
<dbReference type="InterPro" id="IPR019786">
    <property type="entry name" value="Zinc_finger_PHD-type_CS"/>
</dbReference>
<dbReference type="SUPFAM" id="SSF57903">
    <property type="entry name" value="FYVE/PHD zinc finger"/>
    <property type="match status" value="2"/>
</dbReference>
<evidence type="ECO:0000256" key="3">
    <source>
        <dbReference type="ARBA" id="ARBA00022833"/>
    </source>
</evidence>
<dbReference type="CDD" id="cd15534">
    <property type="entry name" value="PHD2_PHF12_Rco1"/>
    <property type="match status" value="1"/>
</dbReference>
<evidence type="ECO:0000256" key="5">
    <source>
        <dbReference type="SAM" id="MobiDB-lite"/>
    </source>
</evidence>
<dbReference type="InterPro" id="IPR013083">
    <property type="entry name" value="Znf_RING/FYVE/PHD"/>
</dbReference>
<feature type="compositionally biased region" description="Polar residues" evidence="5">
    <location>
        <begin position="242"/>
        <end position="264"/>
    </location>
</feature>
<feature type="compositionally biased region" description="Polar residues" evidence="5">
    <location>
        <begin position="91"/>
        <end position="139"/>
    </location>
</feature>
<dbReference type="PROSITE" id="PS50016">
    <property type="entry name" value="ZF_PHD_2"/>
    <property type="match status" value="1"/>
</dbReference>
<dbReference type="Proteomes" id="UP000092730">
    <property type="component" value="Chromosome 6"/>
</dbReference>
<feature type="compositionally biased region" description="Pro residues" evidence="5">
    <location>
        <begin position="7"/>
        <end position="24"/>
    </location>
</feature>
<reference evidence="8" key="4">
    <citation type="submission" date="2024-02" db="EMBL/GenBank/DDBJ databases">
        <title>Comparative genomics of Cryptococcus and Kwoniella reveals pathogenesis evolution and contrasting modes of karyotype evolution via chromosome fusion or intercentromeric recombination.</title>
        <authorList>
            <person name="Coelho M.A."/>
            <person name="David-Palma M."/>
            <person name="Shea T."/>
            <person name="Bowers K."/>
            <person name="McGinley-Smith S."/>
            <person name="Mohammad A.W."/>
            <person name="Gnirke A."/>
            <person name="Yurkov A.M."/>
            <person name="Nowrousian M."/>
            <person name="Sun S."/>
            <person name="Cuomo C.A."/>
            <person name="Heitman J."/>
        </authorList>
    </citation>
    <scope>NUCLEOTIDE SEQUENCE</scope>
    <source>
        <strain evidence="8">CBS 10118</strain>
    </source>
</reference>
<evidence type="ECO:0000256" key="4">
    <source>
        <dbReference type="PROSITE-ProRule" id="PRU00146"/>
    </source>
</evidence>
<dbReference type="PROSITE" id="PS01359">
    <property type="entry name" value="ZF_PHD_1"/>
    <property type="match status" value="1"/>
</dbReference>
<dbReference type="EMBL" id="CP144546">
    <property type="protein sequence ID" value="WVW85512.1"/>
    <property type="molecule type" value="Genomic_DNA"/>
</dbReference>
<dbReference type="KEGG" id="kbi:30211107"/>
<reference evidence="8" key="2">
    <citation type="submission" date="2013-07" db="EMBL/GenBank/DDBJ databases">
        <authorList>
            <consortium name="The Broad Institute Genome Sequencing Platform"/>
            <person name="Cuomo C."/>
            <person name="Litvintseva A."/>
            <person name="Chen Y."/>
            <person name="Heitman J."/>
            <person name="Sun S."/>
            <person name="Springer D."/>
            <person name="Dromer F."/>
            <person name="Young S.K."/>
            <person name="Zeng Q."/>
            <person name="Gargeya S."/>
            <person name="Fitzgerald M."/>
            <person name="Abouelleil A."/>
            <person name="Alvarado L."/>
            <person name="Berlin A.M."/>
            <person name="Chapman S.B."/>
            <person name="Dewar J."/>
            <person name="Goldberg J."/>
            <person name="Griggs A."/>
            <person name="Gujja S."/>
            <person name="Hansen M."/>
            <person name="Howarth C."/>
            <person name="Imamovic A."/>
            <person name="Larimer J."/>
            <person name="McCowan C."/>
            <person name="Murphy C."/>
            <person name="Pearson M."/>
            <person name="Priest M."/>
            <person name="Roberts A."/>
            <person name="Saif S."/>
            <person name="Shea T."/>
            <person name="Sykes S."/>
            <person name="Wortman J."/>
            <person name="Nusbaum C."/>
            <person name="Birren B."/>
        </authorList>
    </citation>
    <scope>NUCLEOTIDE SEQUENCE</scope>
    <source>
        <strain evidence="8">CBS 10118</strain>
    </source>
</reference>
<dbReference type="RefSeq" id="XP_019044795.1">
    <property type="nucleotide sequence ID" value="XM_019193318.1"/>
</dbReference>
<dbReference type="CDD" id="cd15535">
    <property type="entry name" value="PHD1_Rco1"/>
    <property type="match status" value="1"/>
</dbReference>
<dbReference type="EMBL" id="KI894023">
    <property type="protein sequence ID" value="OCF23725.1"/>
    <property type="molecule type" value="Genomic_DNA"/>
</dbReference>
<keyword evidence="1" id="KW-0479">Metal-binding</keyword>
<feature type="compositionally biased region" description="Low complexity" evidence="5">
    <location>
        <begin position="179"/>
        <end position="192"/>
    </location>
</feature>
<dbReference type="InterPro" id="IPR052819">
    <property type="entry name" value="Chromatin_regulatory_protein"/>
</dbReference>
<evidence type="ECO:0000256" key="1">
    <source>
        <dbReference type="ARBA" id="ARBA00022723"/>
    </source>
</evidence>
<keyword evidence="9" id="KW-1185">Reference proteome</keyword>
<reference evidence="7" key="1">
    <citation type="submission" date="2013-07" db="EMBL/GenBank/DDBJ databases">
        <title>The Genome Sequence of Cryptococcus bestiolae CBS10118.</title>
        <authorList>
            <consortium name="The Broad Institute Genome Sequencing Platform"/>
            <person name="Cuomo C."/>
            <person name="Litvintseva A."/>
            <person name="Chen Y."/>
            <person name="Heitman J."/>
            <person name="Sun S."/>
            <person name="Springer D."/>
            <person name="Dromer F."/>
            <person name="Young S.K."/>
            <person name="Zeng Q."/>
            <person name="Gargeya S."/>
            <person name="Fitzgerald M."/>
            <person name="Abouelleil A."/>
            <person name="Alvarado L."/>
            <person name="Berlin A.M."/>
            <person name="Chapman S.B."/>
            <person name="Dewar J."/>
            <person name="Goldberg J."/>
            <person name="Griggs A."/>
            <person name="Gujja S."/>
            <person name="Hansen M."/>
            <person name="Howarth C."/>
            <person name="Imamovic A."/>
            <person name="Larimer J."/>
            <person name="McCowan C."/>
            <person name="Murphy C."/>
            <person name="Pearson M."/>
            <person name="Priest M."/>
            <person name="Roberts A."/>
            <person name="Saif S."/>
            <person name="Shea T."/>
            <person name="Sykes S."/>
            <person name="Wortman J."/>
            <person name="Nusbaum C."/>
            <person name="Birren B."/>
        </authorList>
    </citation>
    <scope>NUCLEOTIDE SEQUENCE [LARGE SCALE GENOMIC DNA]</scope>
    <source>
        <strain evidence="7">CBS 10118</strain>
    </source>
</reference>
<dbReference type="InterPro" id="IPR011011">
    <property type="entry name" value="Znf_FYVE_PHD"/>
</dbReference>
<dbReference type="VEuPathDB" id="FungiDB:I302_06708"/>
<sequence length="660" mass="71216">MDVDTPSPSPPLPRHNESEPPPPDSNLESHSHSPATINATPSSTAGPSDTHAHASTPISDKPKRAKDGYWKMKEAEAKAKVPAENDEPPQLSHTADTTATIENQQDILMTPHTTSSVPPLDTTSNASTTPVPSAATQSGPKKRGRKRISPPPLMTTKGISLVFRVPPGGSGNGNGAGPSGSASTSTPTQQQPIASGSGTRGDQDSRDSTPDQGGQSDSGSKKKRKADASLSNSRPTRGRPSPNGTPLTGSPGPSNLNPTPNDTGALSIFAPPPPSEQLPEALQTPLPADVVPDIVDADAIRKEAAAGFESRLRSRTAPGQRRDGGERTGVSASGKDVRVGGTPRTAEKANGSAAAAPSGTGGKKKGKGKAEVDVPNQDFCSACRGIGRFLCCDGCPRSFHFMCLEPPLKIDELPDEETWYCKKCRAERESRETASPTKEKELKPIPMVFKQLSKKVDDENPCQFRLPSTLRTYFAGVGTAPRGEYVDSEEARTKFDRKGFQEDRDPFKTRDGKNKPIACYVCGGSSLPNHSLTTDPESAWRQIVSCDYCTLSWHLDCLDPPLSSMPNSGRKWMCPNHAEQALPRKRTVRNDMETIDIDQRHQPNNGNIIVISEPERPKGPPLDYEDLVINRKKFRVPERIIRLDFWEKVMKDGYVGLQLK</sequence>
<organism evidence="7">
    <name type="scientific">Kwoniella bestiolae CBS 10118</name>
    <dbReference type="NCBI Taxonomy" id="1296100"/>
    <lineage>
        <taxon>Eukaryota</taxon>
        <taxon>Fungi</taxon>
        <taxon>Dikarya</taxon>
        <taxon>Basidiomycota</taxon>
        <taxon>Agaricomycotina</taxon>
        <taxon>Tremellomycetes</taxon>
        <taxon>Tremellales</taxon>
        <taxon>Cryptococcaceae</taxon>
        <taxon>Kwoniella</taxon>
    </lineage>
</organism>
<protein>
    <recommendedName>
        <fullName evidence="6">PHD-type domain-containing protein</fullName>
    </recommendedName>
</protein>